<protein>
    <submittedName>
        <fullName evidence="4">Amino acid dehydrogenase</fullName>
    </submittedName>
</protein>
<gene>
    <name evidence="4" type="ORF">BBK14_14010</name>
</gene>
<feature type="compositionally biased region" description="Low complexity" evidence="2">
    <location>
        <begin position="422"/>
        <end position="433"/>
    </location>
</feature>
<dbReference type="PANTHER" id="PTHR13847:SF289">
    <property type="entry name" value="GLYCINE OXIDASE"/>
    <property type="match status" value="1"/>
</dbReference>
<dbReference type="GO" id="GO:0016491">
    <property type="term" value="F:oxidoreductase activity"/>
    <property type="evidence" value="ECO:0007669"/>
    <property type="project" value="UniProtKB-KW"/>
</dbReference>
<dbReference type="InterPro" id="IPR006076">
    <property type="entry name" value="FAD-dep_OxRdtase"/>
</dbReference>
<feature type="region of interest" description="Disordered" evidence="2">
    <location>
        <begin position="409"/>
        <end position="433"/>
    </location>
</feature>
<feature type="domain" description="FAD dependent oxidoreductase" evidence="3">
    <location>
        <begin position="2"/>
        <end position="399"/>
    </location>
</feature>
<comment type="caution">
    <text evidence="4">The sequence shown here is derived from an EMBL/GenBank/DDBJ whole genome shotgun (WGS) entry which is preliminary data.</text>
</comment>
<dbReference type="RefSeq" id="WP_071061297.1">
    <property type="nucleotide sequence ID" value="NZ_MAXA01000102.1"/>
</dbReference>
<evidence type="ECO:0000256" key="1">
    <source>
        <dbReference type="ARBA" id="ARBA00023002"/>
    </source>
</evidence>
<dbReference type="Pfam" id="PF01266">
    <property type="entry name" value="DAO"/>
    <property type="match status" value="1"/>
</dbReference>
<dbReference type="OrthoDB" id="9806257at2"/>
<accession>A0A1S1QXZ4</accession>
<keyword evidence="5" id="KW-1185">Reference proteome</keyword>
<name>A0A1S1QXZ4_9ACTN</name>
<evidence type="ECO:0000256" key="2">
    <source>
        <dbReference type="SAM" id="MobiDB-lite"/>
    </source>
</evidence>
<dbReference type="SUPFAM" id="SSF54373">
    <property type="entry name" value="FAD-linked reductases, C-terminal domain"/>
    <property type="match status" value="1"/>
</dbReference>
<keyword evidence="1" id="KW-0560">Oxidoreductase</keyword>
<reference evidence="5" key="1">
    <citation type="submission" date="2016-07" db="EMBL/GenBank/DDBJ databases">
        <title>Frankia sp. NRRL B-16219 Genome sequencing.</title>
        <authorList>
            <person name="Ghodhbane-Gtari F."/>
            <person name="Swanson E."/>
            <person name="Gueddou A."/>
            <person name="Louati M."/>
            <person name="Nouioui I."/>
            <person name="Hezbri K."/>
            <person name="Abebe-Akele F."/>
            <person name="Simpson S."/>
            <person name="Morris K."/>
            <person name="Thomas K."/>
            <person name="Gtari M."/>
            <person name="Tisa L.S."/>
        </authorList>
    </citation>
    <scope>NUCLEOTIDE SEQUENCE [LARGE SCALE GENOMIC DNA]</scope>
    <source>
        <strain evidence="5">NRRL B-16219</strain>
    </source>
</reference>
<dbReference type="Gene3D" id="3.50.50.60">
    <property type="entry name" value="FAD/NAD(P)-binding domain"/>
    <property type="match status" value="2"/>
</dbReference>
<dbReference type="InterPro" id="IPR036188">
    <property type="entry name" value="FAD/NAD-bd_sf"/>
</dbReference>
<evidence type="ECO:0000313" key="5">
    <source>
        <dbReference type="Proteomes" id="UP000179769"/>
    </source>
</evidence>
<sequence>MAVVGGGMVGLCVAWFLQERGVGVTVLERDRVTPGPVWGGAGASWGSAGWLTPGLATPLPEPAVLRYGLRMLLRPDSPVYLPPAADPALGRFLAGFVAHSTHDRWRAAMRALSPLTRRSLDAFDDLADGGVAAPTRAAAPFLACYRDQRGADALLAELDDVRACGQPVDAVALDPLTARDLAPLLSDQITHVVQVHGQRYCDPGRFVAALADAVRERGGIIREGVGVDKVIDLGSRVVLALADHTEPPVHFDAVVLATGAWLPRLAARYGVRSTVQAGRGYSFTAAVEKPPTGPIYFPASRVACTPIGDGLRIAGMMEFRRPDAAPDPRRVDAIAAAAGELLRGVDLRSRTLEWVGPRPCTPDGLPLVGPTSSPRVHVAGGHGMWGITLGPITGRLVAEALVDGRTPPELAPFDPLRRPARWPRSAASGLRHR</sequence>
<evidence type="ECO:0000259" key="3">
    <source>
        <dbReference type="Pfam" id="PF01266"/>
    </source>
</evidence>
<organism evidence="4 5">
    <name type="scientific">Parafrankia soli</name>
    <dbReference type="NCBI Taxonomy" id="2599596"/>
    <lineage>
        <taxon>Bacteria</taxon>
        <taxon>Bacillati</taxon>
        <taxon>Actinomycetota</taxon>
        <taxon>Actinomycetes</taxon>
        <taxon>Frankiales</taxon>
        <taxon>Frankiaceae</taxon>
        <taxon>Parafrankia</taxon>
    </lineage>
</organism>
<evidence type="ECO:0000313" key="4">
    <source>
        <dbReference type="EMBL" id="OHV38557.1"/>
    </source>
</evidence>
<dbReference type="GO" id="GO:0005737">
    <property type="term" value="C:cytoplasm"/>
    <property type="evidence" value="ECO:0007669"/>
    <property type="project" value="TreeGrafter"/>
</dbReference>
<dbReference type="PANTHER" id="PTHR13847">
    <property type="entry name" value="SARCOSINE DEHYDROGENASE-RELATED"/>
    <property type="match status" value="1"/>
</dbReference>
<proteinExistence type="predicted"/>
<dbReference type="AlphaFoldDB" id="A0A1S1QXZ4"/>
<dbReference type="EMBL" id="MAXA01000102">
    <property type="protein sequence ID" value="OHV38557.1"/>
    <property type="molecule type" value="Genomic_DNA"/>
</dbReference>
<dbReference type="SUPFAM" id="SSF51905">
    <property type="entry name" value="FAD/NAD(P)-binding domain"/>
    <property type="match status" value="1"/>
</dbReference>
<dbReference type="Proteomes" id="UP000179769">
    <property type="component" value="Unassembled WGS sequence"/>
</dbReference>
<dbReference type="Gene3D" id="3.30.9.10">
    <property type="entry name" value="D-Amino Acid Oxidase, subunit A, domain 2"/>
    <property type="match status" value="1"/>
</dbReference>